<keyword evidence="1" id="KW-0472">Membrane</keyword>
<name>A0A2R6ARH0_9ARCH</name>
<gene>
    <name evidence="2" type="ORF">B9Q03_08875</name>
</gene>
<keyword evidence="1" id="KW-1133">Transmembrane helix</keyword>
<evidence type="ECO:0000313" key="2">
    <source>
        <dbReference type="EMBL" id="PSN88966.1"/>
    </source>
</evidence>
<sequence length="94" mass="10467">MSAASSALDFGVTYYGVHHGVVDLNRLIMFFFYHHILFLWYPVEVSFTLSLSLFIYVLAGWVGARSSATATITASLPAFAFLYDVVFLIHVGLL</sequence>
<comment type="caution">
    <text evidence="2">The sequence shown here is derived from an EMBL/GenBank/DDBJ whole genome shotgun (WGS) entry which is preliminary data.</text>
</comment>
<proteinExistence type="predicted"/>
<protein>
    <submittedName>
        <fullName evidence="2">Uncharacterized protein</fullName>
    </submittedName>
</protein>
<dbReference type="EMBL" id="NEXE01000107">
    <property type="protein sequence ID" value="PSN88966.1"/>
    <property type="molecule type" value="Genomic_DNA"/>
</dbReference>
<evidence type="ECO:0000256" key="1">
    <source>
        <dbReference type="SAM" id="Phobius"/>
    </source>
</evidence>
<accession>A0A2R6ARH0</accession>
<evidence type="ECO:0000313" key="3">
    <source>
        <dbReference type="Proteomes" id="UP000240322"/>
    </source>
</evidence>
<dbReference type="Proteomes" id="UP000240322">
    <property type="component" value="Unassembled WGS sequence"/>
</dbReference>
<feature type="transmembrane region" description="Helical" evidence="1">
    <location>
        <begin position="74"/>
        <end position="93"/>
    </location>
</feature>
<dbReference type="AlphaFoldDB" id="A0A2R6ARH0"/>
<feature type="transmembrane region" description="Helical" evidence="1">
    <location>
        <begin position="39"/>
        <end position="62"/>
    </location>
</feature>
<reference evidence="2 3" key="1">
    <citation type="submission" date="2017-04" db="EMBL/GenBank/DDBJ databases">
        <title>Novel microbial lineages endemic to geothermal iron-oxide mats fill important gaps in the evolutionary history of Archaea.</title>
        <authorList>
            <person name="Jay Z.J."/>
            <person name="Beam J.P."/>
            <person name="Dlakic M."/>
            <person name="Rusch D.B."/>
            <person name="Kozubal M.A."/>
            <person name="Inskeep W.P."/>
        </authorList>
    </citation>
    <scope>NUCLEOTIDE SEQUENCE [LARGE SCALE GENOMIC DNA]</scope>
    <source>
        <strain evidence="2">OSP_D</strain>
    </source>
</reference>
<keyword evidence="1" id="KW-0812">Transmembrane</keyword>
<organism evidence="2 3">
    <name type="scientific">Candidatus Marsarchaeota G2 archaeon OSP_D</name>
    <dbReference type="NCBI Taxonomy" id="1978157"/>
    <lineage>
        <taxon>Archaea</taxon>
        <taxon>Candidatus Marsarchaeota</taxon>
        <taxon>Candidatus Marsarchaeota group 2</taxon>
    </lineage>
</organism>